<proteinExistence type="predicted"/>
<name>A0A5F1Z7Y6_9LEPT</name>
<evidence type="ECO:0000313" key="1">
    <source>
        <dbReference type="EMBL" id="TGK92782.1"/>
    </source>
</evidence>
<organism evidence="1 2">
    <name type="scientific">Leptospira brenneri</name>
    <dbReference type="NCBI Taxonomy" id="2023182"/>
    <lineage>
        <taxon>Bacteria</taxon>
        <taxon>Pseudomonadati</taxon>
        <taxon>Spirochaetota</taxon>
        <taxon>Spirochaetia</taxon>
        <taxon>Leptospirales</taxon>
        <taxon>Leptospiraceae</taxon>
        <taxon>Leptospira</taxon>
    </lineage>
</organism>
<evidence type="ECO:0000313" key="2">
    <source>
        <dbReference type="Proteomes" id="UP000297891"/>
    </source>
</evidence>
<dbReference type="EMBL" id="RQFP01000009">
    <property type="protein sequence ID" value="TGK92782.1"/>
    <property type="molecule type" value="Genomic_DNA"/>
</dbReference>
<gene>
    <name evidence="1" type="ORF">EHQ30_12995</name>
</gene>
<reference evidence="1" key="1">
    <citation type="journal article" date="2019" name="PLoS Negl. Trop. Dis.">
        <title>Revisiting the worldwide diversity of Leptospira species in the environment.</title>
        <authorList>
            <person name="Vincent A.T."/>
            <person name="Schiettekatte O."/>
            <person name="Bourhy P."/>
            <person name="Veyrier F.J."/>
            <person name="Picardeau M."/>
        </authorList>
    </citation>
    <scope>NUCLEOTIDE SEQUENCE [LARGE SCALE GENOMIC DNA]</scope>
    <source>
        <strain evidence="1">201800277</strain>
    </source>
</reference>
<keyword evidence="2" id="KW-1185">Reference proteome</keyword>
<dbReference type="AlphaFoldDB" id="A0A5F1Z7Y6"/>
<accession>A0A5F1Z7Y6</accession>
<protein>
    <submittedName>
        <fullName evidence="1">Uncharacterized protein</fullName>
    </submittedName>
</protein>
<sequence length="258" mass="28355">MVSLLGLALPIAEDEEIPNERNSHPTNDYLVHSVSPSVVLENSSFFIEGKNLKAVTEKQLFGEGFSKFLNFSEVTDSKITVSLQLCPDSSLVFPGSGDKEKSHQISIPCLGSFRYSVRSPKFDLGMTITPFAPNISAQVLEVLGTLGELEFVLESNLPLGMQMNSKTGEILGTPTETTGNEFRSYNIIAQVKSNPNFRIKSQVRMIVVSEEEKMNRTCRSIAETSTCRGPSPHVCSNSSICYTSQFACEMDSKCGFIE</sequence>
<comment type="caution">
    <text evidence="1">The sequence shown here is derived from an EMBL/GenBank/DDBJ whole genome shotgun (WGS) entry which is preliminary data.</text>
</comment>
<dbReference type="OrthoDB" id="328405at2"/>
<dbReference type="Proteomes" id="UP000297891">
    <property type="component" value="Unassembled WGS sequence"/>
</dbReference>